<protein>
    <submittedName>
        <fullName evidence="1">Uncharacterized protein</fullName>
    </submittedName>
</protein>
<keyword evidence="1" id="KW-0496">Mitochondrion</keyword>
<proteinExistence type="predicted"/>
<dbReference type="AlphaFoldDB" id="A0A1Y0B0R9"/>
<dbReference type="EMBL" id="KY774314">
    <property type="protein sequence ID" value="ART30989.1"/>
    <property type="molecule type" value="Genomic_DNA"/>
</dbReference>
<reference evidence="1" key="1">
    <citation type="submission" date="2017-03" db="EMBL/GenBank/DDBJ databases">
        <title>The mitochondrial genome of the carnivorous plant Utricularia reniformis (Lentibulariaceae): structure, comparative analysis and evolutionary landmarks.</title>
        <authorList>
            <person name="Silva S.R."/>
            <person name="Alvarenga D.O."/>
            <person name="Michael T.P."/>
            <person name="Miranda V.F.O."/>
            <person name="Varani A.M."/>
        </authorList>
    </citation>
    <scope>NUCLEOTIDE SEQUENCE</scope>
</reference>
<organism evidence="1">
    <name type="scientific">Utricularia reniformis</name>
    <dbReference type="NCBI Taxonomy" id="192314"/>
    <lineage>
        <taxon>Eukaryota</taxon>
        <taxon>Viridiplantae</taxon>
        <taxon>Streptophyta</taxon>
        <taxon>Embryophyta</taxon>
        <taxon>Tracheophyta</taxon>
        <taxon>Spermatophyta</taxon>
        <taxon>Magnoliopsida</taxon>
        <taxon>eudicotyledons</taxon>
        <taxon>Gunneridae</taxon>
        <taxon>Pentapetalae</taxon>
        <taxon>asterids</taxon>
        <taxon>lamiids</taxon>
        <taxon>Lamiales</taxon>
        <taxon>Lentibulariaceae</taxon>
        <taxon>Utricularia</taxon>
    </lineage>
</organism>
<sequence>MSLCFPVFSLGIPLTDCLPLHYYIRFLGGLKVSIFLSKPEQVKVRLIL</sequence>
<name>A0A1Y0B0R9_9LAMI</name>
<geneLocation type="mitochondrion" evidence="1"/>
<gene>
    <name evidence="1" type="ORF">AEK19_MT0745</name>
</gene>
<accession>A0A1Y0B0R9</accession>
<evidence type="ECO:0000313" key="1">
    <source>
        <dbReference type="EMBL" id="ART30989.1"/>
    </source>
</evidence>